<gene>
    <name evidence="2" type="ORF">BC938DRAFT_482313</name>
</gene>
<dbReference type="EMBL" id="RBNJ01007206">
    <property type="protein sequence ID" value="RUS28100.1"/>
    <property type="molecule type" value="Genomic_DNA"/>
</dbReference>
<accession>A0A433QE79</accession>
<organism evidence="2 3">
    <name type="scientific">Jimgerdemannia flammicorona</name>
    <dbReference type="NCBI Taxonomy" id="994334"/>
    <lineage>
        <taxon>Eukaryota</taxon>
        <taxon>Fungi</taxon>
        <taxon>Fungi incertae sedis</taxon>
        <taxon>Mucoromycota</taxon>
        <taxon>Mucoromycotina</taxon>
        <taxon>Endogonomycetes</taxon>
        <taxon>Endogonales</taxon>
        <taxon>Endogonaceae</taxon>
        <taxon>Jimgerdemannia</taxon>
    </lineage>
</organism>
<dbReference type="Proteomes" id="UP000274822">
    <property type="component" value="Unassembled WGS sequence"/>
</dbReference>
<evidence type="ECO:0000313" key="2">
    <source>
        <dbReference type="EMBL" id="RUS28100.1"/>
    </source>
</evidence>
<feature type="region of interest" description="Disordered" evidence="1">
    <location>
        <begin position="1"/>
        <end position="64"/>
    </location>
</feature>
<reference evidence="2 3" key="1">
    <citation type="journal article" date="2018" name="New Phytol.">
        <title>Phylogenomics of Endogonaceae and evolution of mycorrhizas within Mucoromycota.</title>
        <authorList>
            <person name="Chang Y."/>
            <person name="Desiro A."/>
            <person name="Na H."/>
            <person name="Sandor L."/>
            <person name="Lipzen A."/>
            <person name="Clum A."/>
            <person name="Barry K."/>
            <person name="Grigoriev I.V."/>
            <person name="Martin F.M."/>
            <person name="Stajich J.E."/>
            <person name="Smith M.E."/>
            <person name="Bonito G."/>
            <person name="Spatafora J.W."/>
        </authorList>
    </citation>
    <scope>NUCLEOTIDE SEQUENCE [LARGE SCALE GENOMIC DNA]</scope>
    <source>
        <strain evidence="2 3">AD002</strain>
    </source>
</reference>
<evidence type="ECO:0000313" key="3">
    <source>
        <dbReference type="Proteomes" id="UP000274822"/>
    </source>
</evidence>
<feature type="compositionally biased region" description="Basic and acidic residues" evidence="1">
    <location>
        <begin position="106"/>
        <end position="122"/>
    </location>
</feature>
<sequence length="128" mass="13623">MNSTPKPSTSDTSSNLQSQEVSKEASFPGAAPSGEAIKSSFRSALKDGDAQGPPSDDGDDLAQSLAGMTITEKAIAERCDKDFADLKTYFDSPGFKEMTQDVDQTEVAKLDDELSKKTEPETPLKASL</sequence>
<proteinExistence type="predicted"/>
<keyword evidence="3" id="KW-1185">Reference proteome</keyword>
<feature type="region of interest" description="Disordered" evidence="1">
    <location>
        <begin position="101"/>
        <end position="128"/>
    </location>
</feature>
<protein>
    <submittedName>
        <fullName evidence="2">Uncharacterized protein</fullName>
    </submittedName>
</protein>
<feature type="compositionally biased region" description="Low complexity" evidence="1">
    <location>
        <begin position="1"/>
        <end position="14"/>
    </location>
</feature>
<dbReference type="AlphaFoldDB" id="A0A433QE79"/>
<name>A0A433QE79_9FUNG</name>
<comment type="caution">
    <text evidence="2">The sequence shown here is derived from an EMBL/GenBank/DDBJ whole genome shotgun (WGS) entry which is preliminary data.</text>
</comment>
<evidence type="ECO:0000256" key="1">
    <source>
        <dbReference type="SAM" id="MobiDB-lite"/>
    </source>
</evidence>